<dbReference type="Proteomes" id="UP000230002">
    <property type="component" value="Unassembled WGS sequence"/>
</dbReference>
<dbReference type="InterPro" id="IPR002347">
    <property type="entry name" value="SDR_fam"/>
</dbReference>
<proteinExistence type="inferred from homology"/>
<organism evidence="2 3">
    <name type="scientific">Ganoderma sinense ZZ0214-1</name>
    <dbReference type="NCBI Taxonomy" id="1077348"/>
    <lineage>
        <taxon>Eukaryota</taxon>
        <taxon>Fungi</taxon>
        <taxon>Dikarya</taxon>
        <taxon>Basidiomycota</taxon>
        <taxon>Agaricomycotina</taxon>
        <taxon>Agaricomycetes</taxon>
        <taxon>Polyporales</taxon>
        <taxon>Polyporaceae</taxon>
        <taxon>Ganoderma</taxon>
    </lineage>
</organism>
<comment type="similarity">
    <text evidence="1">Belongs to the short-chain dehydrogenases/reductases (SDR) family.</text>
</comment>
<evidence type="ECO:0000313" key="3">
    <source>
        <dbReference type="Proteomes" id="UP000230002"/>
    </source>
</evidence>
<dbReference type="Gene3D" id="3.40.50.720">
    <property type="entry name" value="NAD(P)-binding Rossmann-like Domain"/>
    <property type="match status" value="1"/>
</dbReference>
<dbReference type="EMBL" id="AYKW01000045">
    <property type="protein sequence ID" value="PIL26448.1"/>
    <property type="molecule type" value="Genomic_DNA"/>
</dbReference>
<gene>
    <name evidence="2" type="ORF">GSI_12206</name>
</gene>
<dbReference type="InterPro" id="IPR036291">
    <property type="entry name" value="NAD(P)-bd_dom_sf"/>
</dbReference>
<dbReference type="PRINTS" id="PR00081">
    <property type="entry name" value="GDHRDH"/>
</dbReference>
<sequence length="270" mass="28598">MPSYAVVGASRGIGLEYVRQLAGRPDAVVFAVVRNPESSTHLKDVAANLKNVHIVAGDVADYNTLEKAAKQISEITSGKLDCLIHNAAHMDFKTVHKGFDDYADMEELDNDFIYAFKVNSLGPVHSITAFLPLLRASDTRKIVVIGTGAGDLKSVQGLNMVNFAAYGMTKAAAVIATTKFAIKLKDEGFVVVSLTPGVVDTSATAGAYRDAVREGYAAFTASVKKATGIELTAQTPEESIAAQLKMIDGLEASQNGLFLSHTGGEYGASH</sequence>
<dbReference type="AlphaFoldDB" id="A0A2G8RYQ3"/>
<dbReference type="Pfam" id="PF00106">
    <property type="entry name" value="adh_short"/>
    <property type="match status" value="1"/>
</dbReference>
<evidence type="ECO:0000256" key="1">
    <source>
        <dbReference type="ARBA" id="ARBA00006484"/>
    </source>
</evidence>
<dbReference type="OrthoDB" id="9876299at2759"/>
<dbReference type="PANTHER" id="PTHR43544:SF15">
    <property type="entry name" value="CHAIN DEHYDROGENASE (ATSC), PUTATIVE (AFU_ORTHOLOGUE AFUA_3G00180)-RELATED"/>
    <property type="match status" value="1"/>
</dbReference>
<reference evidence="2 3" key="1">
    <citation type="journal article" date="2015" name="Sci. Rep.">
        <title>Chromosome-level genome map provides insights into diverse defense mechanisms in the medicinal fungus Ganoderma sinense.</title>
        <authorList>
            <person name="Zhu Y."/>
            <person name="Xu J."/>
            <person name="Sun C."/>
            <person name="Zhou S."/>
            <person name="Xu H."/>
            <person name="Nelson D.R."/>
            <person name="Qian J."/>
            <person name="Song J."/>
            <person name="Luo H."/>
            <person name="Xiang L."/>
            <person name="Li Y."/>
            <person name="Xu Z."/>
            <person name="Ji A."/>
            <person name="Wang L."/>
            <person name="Lu S."/>
            <person name="Hayward A."/>
            <person name="Sun W."/>
            <person name="Li X."/>
            <person name="Schwartz D.C."/>
            <person name="Wang Y."/>
            <person name="Chen S."/>
        </authorList>
    </citation>
    <scope>NUCLEOTIDE SEQUENCE [LARGE SCALE GENOMIC DNA]</scope>
    <source>
        <strain evidence="2 3">ZZ0214-1</strain>
    </source>
</reference>
<keyword evidence="3" id="KW-1185">Reference proteome</keyword>
<name>A0A2G8RYQ3_9APHY</name>
<dbReference type="PANTHER" id="PTHR43544">
    <property type="entry name" value="SHORT-CHAIN DEHYDROGENASE/REDUCTASE"/>
    <property type="match status" value="1"/>
</dbReference>
<dbReference type="GO" id="GO:0005737">
    <property type="term" value="C:cytoplasm"/>
    <property type="evidence" value="ECO:0007669"/>
    <property type="project" value="TreeGrafter"/>
</dbReference>
<dbReference type="GO" id="GO:0016491">
    <property type="term" value="F:oxidoreductase activity"/>
    <property type="evidence" value="ECO:0007669"/>
    <property type="project" value="TreeGrafter"/>
</dbReference>
<accession>A0A2G8RYQ3</accession>
<dbReference type="SUPFAM" id="SSF51735">
    <property type="entry name" value="NAD(P)-binding Rossmann-fold domains"/>
    <property type="match status" value="1"/>
</dbReference>
<protein>
    <submittedName>
        <fullName evidence="2">Uncharacterized protein</fullName>
    </submittedName>
</protein>
<comment type="caution">
    <text evidence="2">The sequence shown here is derived from an EMBL/GenBank/DDBJ whole genome shotgun (WGS) entry which is preliminary data.</text>
</comment>
<dbReference type="InterPro" id="IPR051468">
    <property type="entry name" value="Fungal_SecMetab_SDRs"/>
</dbReference>
<evidence type="ECO:0000313" key="2">
    <source>
        <dbReference type="EMBL" id="PIL26448.1"/>
    </source>
</evidence>